<dbReference type="GO" id="GO:0016787">
    <property type="term" value="F:hydrolase activity"/>
    <property type="evidence" value="ECO:0007669"/>
    <property type="project" value="InterPro"/>
</dbReference>
<dbReference type="AlphaFoldDB" id="A0A9Q7ANF8"/>
<dbReference type="Gene3D" id="3.60.21.10">
    <property type="match status" value="1"/>
</dbReference>
<feature type="domain" description="Calcineurin-like phosphoesterase" evidence="1">
    <location>
        <begin position="3"/>
        <end position="194"/>
    </location>
</feature>
<accession>A0A9Q7ANF8</accession>
<dbReference type="PANTHER" id="PTHR30337:SF7">
    <property type="entry name" value="PHOSPHOESTERASE"/>
    <property type="match status" value="1"/>
</dbReference>
<dbReference type="KEGG" id="aram:KAR29_00790"/>
<dbReference type="InterPro" id="IPR050535">
    <property type="entry name" value="DNA_Repair-Maintenance_Comp"/>
</dbReference>
<name>A0A9Q7ANF8_9BACT</name>
<dbReference type="RefSeq" id="WP_274373757.1">
    <property type="nucleotide sequence ID" value="NZ_CP072943.1"/>
</dbReference>
<sequence length="420" mass="44781">MALKVLALGDVHLGRRPSLPGGELDPVRLGPAAAWLRAVDEALEASVDAVLMAGDVVEREDDFFEAYRLLSAGVRRLVEAGVAVVAVAGNHDGRVLPRLASEMEGFRLLGADGRWEALRLRGGGEEVTLWGRSMTGGSCRVNPFEGATFDGEGLRLGLLHGHRDGGESPYAPFSRGDLERSGLDGWLLGHIHRPDALSVARPLGYLGSLSGLDVGETGAHGPWFLSVEGGRLAVVEQWPLAPLRWEHVDVDLTGLVEAEEARSRLLARIGRLDAELAVSRWVPEALGLRLRLVGVTALGGAARCLLASDEGEILSTGAGGTAYFLESVTALTCPERDLARLARLPDLPGLLARRLLALDGSDEGRRLVDGARLRLEGLVARDPWAALQGPPLDEVSLVEALRRVGLSLLEELLAQKEASS</sequence>
<dbReference type="InterPro" id="IPR004843">
    <property type="entry name" value="Calcineurin-like_PHP"/>
</dbReference>
<dbReference type="Proteomes" id="UP000671879">
    <property type="component" value="Chromosome"/>
</dbReference>
<dbReference type="Pfam" id="PF00149">
    <property type="entry name" value="Metallophos"/>
    <property type="match status" value="1"/>
</dbReference>
<protein>
    <submittedName>
        <fullName evidence="2">Metallophosphoesterase</fullName>
    </submittedName>
</protein>
<organism evidence="2 3">
    <name type="scientific">Aminithiophilus ramosus</name>
    <dbReference type="NCBI Taxonomy" id="3029084"/>
    <lineage>
        <taxon>Bacteria</taxon>
        <taxon>Thermotogati</taxon>
        <taxon>Synergistota</taxon>
        <taxon>Synergistia</taxon>
        <taxon>Synergistales</taxon>
        <taxon>Aminithiophilaceae</taxon>
        <taxon>Aminithiophilus</taxon>
    </lineage>
</organism>
<proteinExistence type="predicted"/>
<keyword evidence="3" id="KW-1185">Reference proteome</keyword>
<dbReference type="SUPFAM" id="SSF56300">
    <property type="entry name" value="Metallo-dependent phosphatases"/>
    <property type="match status" value="1"/>
</dbReference>
<evidence type="ECO:0000313" key="2">
    <source>
        <dbReference type="EMBL" id="QTX32518.1"/>
    </source>
</evidence>
<evidence type="ECO:0000259" key="1">
    <source>
        <dbReference type="Pfam" id="PF00149"/>
    </source>
</evidence>
<dbReference type="InterPro" id="IPR029052">
    <property type="entry name" value="Metallo-depent_PP-like"/>
</dbReference>
<dbReference type="EMBL" id="CP072943">
    <property type="protein sequence ID" value="QTX32518.1"/>
    <property type="molecule type" value="Genomic_DNA"/>
</dbReference>
<reference evidence="3" key="1">
    <citation type="submission" date="2021-04" db="EMBL/GenBank/DDBJ databases">
        <title>A novel Synergistetes isolate from a pyrite-forming mixed culture.</title>
        <authorList>
            <person name="Bunk B."/>
            <person name="Sproer C."/>
            <person name="Spring S."/>
            <person name="Pester M."/>
        </authorList>
    </citation>
    <scope>NUCLEOTIDE SEQUENCE [LARGE SCALE GENOMIC DNA]</scope>
    <source>
        <strain evidence="3">J.5.4.2-T.3.5.2</strain>
    </source>
</reference>
<evidence type="ECO:0000313" key="3">
    <source>
        <dbReference type="Proteomes" id="UP000671879"/>
    </source>
</evidence>
<gene>
    <name evidence="2" type="ORF">KAR29_00790</name>
</gene>
<dbReference type="PANTHER" id="PTHR30337">
    <property type="entry name" value="COMPONENT OF ATP-DEPENDENT DSDNA EXONUCLEASE"/>
    <property type="match status" value="1"/>
</dbReference>